<feature type="compositionally biased region" description="Low complexity" evidence="1">
    <location>
        <begin position="726"/>
        <end position="739"/>
    </location>
</feature>
<evidence type="ECO:0000256" key="1">
    <source>
        <dbReference type="SAM" id="MobiDB-lite"/>
    </source>
</evidence>
<feature type="domain" description="SAC3/GANP/THP3 conserved" evidence="2">
    <location>
        <begin position="81"/>
        <end position="382"/>
    </location>
</feature>
<reference evidence="3" key="2">
    <citation type="submission" date="2024-02" db="EMBL/GenBank/DDBJ databases">
        <title>Comparative genomics of Cryptococcus and Kwoniella reveals pathogenesis evolution and contrasting modes of karyotype evolution via chromosome fusion or intercentromeric recombination.</title>
        <authorList>
            <person name="Coelho M.A."/>
            <person name="David-Palma M."/>
            <person name="Shea T."/>
            <person name="Bowers K."/>
            <person name="McGinley-Smith S."/>
            <person name="Mohammad A.W."/>
            <person name="Gnirke A."/>
            <person name="Yurkov A.M."/>
            <person name="Nowrousian M."/>
            <person name="Sun S."/>
            <person name="Cuomo C.A."/>
            <person name="Heitman J."/>
        </authorList>
    </citation>
    <scope>NUCLEOTIDE SEQUENCE</scope>
    <source>
        <strain evidence="3">CBS 10117</strain>
    </source>
</reference>
<feature type="compositionally biased region" description="Pro residues" evidence="1">
    <location>
        <begin position="693"/>
        <end position="703"/>
    </location>
</feature>
<feature type="region of interest" description="Disordered" evidence="1">
    <location>
        <begin position="1350"/>
        <end position="1400"/>
    </location>
</feature>
<gene>
    <name evidence="3" type="ORF">I303_105751</name>
</gene>
<evidence type="ECO:0000313" key="4">
    <source>
        <dbReference type="Proteomes" id="UP000078595"/>
    </source>
</evidence>
<dbReference type="PANTHER" id="PTHR12436:SF3">
    <property type="entry name" value="GERMINAL-CENTER ASSOCIATED NUCLEAR PROTEIN"/>
    <property type="match status" value="1"/>
</dbReference>
<dbReference type="InterPro" id="IPR005062">
    <property type="entry name" value="SAC3/GANP/THP3_conserved"/>
</dbReference>
<protein>
    <recommendedName>
        <fullName evidence="2">SAC3/GANP/THP3 conserved domain-containing protein</fullName>
    </recommendedName>
</protein>
<dbReference type="RefSeq" id="XP_065825307.1">
    <property type="nucleotide sequence ID" value="XM_065969235.1"/>
</dbReference>
<dbReference type="Pfam" id="PF03399">
    <property type="entry name" value="SAC3_GANP"/>
    <property type="match status" value="1"/>
</dbReference>
<proteinExistence type="predicted"/>
<dbReference type="GO" id="GO:0006406">
    <property type="term" value="P:mRNA export from nucleus"/>
    <property type="evidence" value="ECO:0007669"/>
    <property type="project" value="TreeGrafter"/>
</dbReference>
<evidence type="ECO:0000313" key="3">
    <source>
        <dbReference type="EMBL" id="WWC63151.1"/>
    </source>
</evidence>
<organism evidence="3 4">
    <name type="scientific">Kwoniella dejecticola CBS 10117</name>
    <dbReference type="NCBI Taxonomy" id="1296121"/>
    <lineage>
        <taxon>Eukaryota</taxon>
        <taxon>Fungi</taxon>
        <taxon>Dikarya</taxon>
        <taxon>Basidiomycota</taxon>
        <taxon>Agaricomycotina</taxon>
        <taxon>Tremellomycetes</taxon>
        <taxon>Tremellales</taxon>
        <taxon>Cryptococcaceae</taxon>
        <taxon>Kwoniella</taxon>
    </lineage>
</organism>
<dbReference type="KEGG" id="kdj:28969472"/>
<dbReference type="EMBL" id="CP144536">
    <property type="protein sequence ID" value="WWC63151.1"/>
    <property type="molecule type" value="Genomic_DNA"/>
</dbReference>
<sequence length="1428" mass="160382">MSAAISALDSGNPDGEDDSRKASRLAARAARFNKVLPGNRYKELEEMRIKERKAFEAQGLIKVGKTQLGDAVDMRGTCETMCSEYEREFRDFTREVHPFERLGGEGRMDPSKAVAAYSRSDAGAGHGDSAILPSDLRTPGTLVRTLDYLFSVIMTTPPPSTSDPSSSTPRKALGYSAGFIRDRSRAIRKEFAMQSSWGHQEAIESFERIARWHILCLRELQEESGTNMDLHIDSAELNRCFTSLRQHYNDRREELRVETPCPNEAEFTAYMLIYDLNSKSVSIPFSELPSVILDTPIVKIAWEIRRAAQRNFDSQKEGSKHNAELGMNMITRFVKLLKHSNVPFLLASLVEIRLREIRRSALRALRRPYPALKTDAVRLNEMGEVIERKMILVKSLNKILGCEEQESESSAWDDVDYLARTSNQESVDVTKRFGFEVYEDQSGPVGSLINLGSAYDDNRDAPYTRRWKLTTEKRGDASYVDIVNGKAGTSVEGQSIHRPTKPTSTSVFAALRPQPAATAFSFKPSTPATATATAPVSNPPTFFACPPSDHPDVIATKNKALLPGRPPIFAIGSKGIWAEPANYTVDEVNQHFNNAPKIFGSHASADPAPAAAPTPKPSVSAFSFGQNSSVPKPVEVSPAITSKKRRPDEEEQAPPAKAPLFSSSGFFSAPTSSSVPPPTPTAISTVRKAASPTLPPFSIPKPLSPKETSLTASTVSPVRQRKRLASSVLSSSTSRSPPSILRKSQADAAQERNKRLGALPEICARLVDEVIHSMISDHLTSDLTKHVKQQKAAADYQRRRVMRSEAILRWSQDTFEKLVDQEVRRISRAALLEELKRRFLTRRAVRQWRSWAKTQRRYREESEKKRSSMLNHLNSMELSRSTLRMPGPLEPSDTTEISIGSAEIERLDALQIDIEINQAERTKDNFYSPSTFLTAITKHIGPLLSEEASSASTFYPCFHTMISIPSFIYDGQVFGNPPDIDVQLWLNDKFKPPTQLDGDEDIYVNNNVQYNTMILEYGRKVPRWSSIGLYVFQVPLDSDDEQKNTENIAECQDRIGILTKSLERQDTQYIPSLLLLTFDDETIEELGERLQISDEIDRFARKSIICLQYSDDLDERFSKALEIAVPDLIIKDQYVIHLNDILATVHPLWSRFLDISQIQLNTRIGDTELSTFVFQHGVELINLVSTLFTQTLGSIELEDDRKWKPLLLPEFKGEEGDMPFELVERIVEYMQDDLLVGIDDIELIIGPLRQSAQLGYPLPLIPILQSLSHLVLSDLRDLKLETKLFFSDQDELDVKAMNQIYLHNYRTKYEAQVEEYINHLLPKQPPPKSTFTNSSLSPIKTSRSLNTVTADFASSTSASRKRRISANADADENENENENEDKSPTKHRHTNKKGESKAAKNARLLKALRDVENTLAFSEMDHNGLEVI</sequence>
<feature type="compositionally biased region" description="Polar residues" evidence="1">
    <location>
        <begin position="706"/>
        <end position="717"/>
    </location>
</feature>
<keyword evidence="4" id="KW-1185">Reference proteome</keyword>
<name>A0AAJ8MH38_9TREE</name>
<feature type="compositionally biased region" description="Low complexity" evidence="1">
    <location>
        <begin position="661"/>
        <end position="674"/>
    </location>
</feature>
<evidence type="ECO:0000259" key="2">
    <source>
        <dbReference type="Pfam" id="PF03399"/>
    </source>
</evidence>
<feature type="compositionally biased region" description="Acidic residues" evidence="1">
    <location>
        <begin position="1369"/>
        <end position="1379"/>
    </location>
</feature>
<dbReference type="PANTHER" id="PTHR12436">
    <property type="entry name" value="80 KDA MCM3-ASSOCIATED PROTEIN"/>
    <property type="match status" value="1"/>
</dbReference>
<reference evidence="3" key="1">
    <citation type="submission" date="2013-07" db="EMBL/GenBank/DDBJ databases">
        <authorList>
            <consortium name="The Broad Institute Genome Sequencing Platform"/>
            <person name="Cuomo C."/>
            <person name="Litvintseva A."/>
            <person name="Chen Y."/>
            <person name="Heitman J."/>
            <person name="Sun S."/>
            <person name="Springer D."/>
            <person name="Dromer F."/>
            <person name="Young S.K."/>
            <person name="Zeng Q."/>
            <person name="Gargeya S."/>
            <person name="Fitzgerald M."/>
            <person name="Abouelleil A."/>
            <person name="Alvarado L."/>
            <person name="Berlin A.M."/>
            <person name="Chapman S.B."/>
            <person name="Dewar J."/>
            <person name="Goldberg J."/>
            <person name="Griggs A."/>
            <person name="Gujja S."/>
            <person name="Hansen M."/>
            <person name="Howarth C."/>
            <person name="Imamovic A."/>
            <person name="Larimer J."/>
            <person name="McCowan C."/>
            <person name="Murphy C."/>
            <person name="Pearson M."/>
            <person name="Priest M."/>
            <person name="Roberts A."/>
            <person name="Saif S."/>
            <person name="Shea T."/>
            <person name="Sykes S."/>
            <person name="Wortman J."/>
            <person name="Nusbaum C."/>
            <person name="Birren B."/>
        </authorList>
    </citation>
    <scope>NUCLEOTIDE SEQUENCE</scope>
    <source>
        <strain evidence="3">CBS 10117</strain>
    </source>
</reference>
<dbReference type="GeneID" id="28969472"/>
<dbReference type="GO" id="GO:0005737">
    <property type="term" value="C:cytoplasm"/>
    <property type="evidence" value="ECO:0007669"/>
    <property type="project" value="TreeGrafter"/>
</dbReference>
<feature type="region of interest" description="Disordered" evidence="1">
    <location>
        <begin position="604"/>
        <end position="751"/>
    </location>
</feature>
<dbReference type="GO" id="GO:0070390">
    <property type="term" value="C:transcription export complex 2"/>
    <property type="evidence" value="ECO:0007669"/>
    <property type="project" value="TreeGrafter"/>
</dbReference>
<dbReference type="Proteomes" id="UP000078595">
    <property type="component" value="Chromosome 7"/>
</dbReference>
<dbReference type="Gene3D" id="1.25.40.990">
    <property type="match status" value="1"/>
</dbReference>
<feature type="region of interest" description="Disordered" evidence="1">
    <location>
        <begin position="1"/>
        <end position="23"/>
    </location>
</feature>
<dbReference type="InterPro" id="IPR045107">
    <property type="entry name" value="SAC3/GANP/THP3"/>
</dbReference>
<accession>A0AAJ8MH38</accession>